<proteinExistence type="inferred from homology"/>
<name>A0A1Q8S0J5_9PEZI</name>
<accession>A0A1Q8S0J5</accession>
<feature type="compositionally biased region" description="Basic and acidic residues" evidence="2">
    <location>
        <begin position="721"/>
        <end position="730"/>
    </location>
</feature>
<feature type="compositionally biased region" description="Basic and acidic residues" evidence="2">
    <location>
        <begin position="540"/>
        <end position="571"/>
    </location>
</feature>
<feature type="compositionally biased region" description="Polar residues" evidence="2">
    <location>
        <begin position="174"/>
        <end position="190"/>
    </location>
</feature>
<dbReference type="Proteomes" id="UP000186583">
    <property type="component" value="Unassembled WGS sequence"/>
</dbReference>
<feature type="compositionally biased region" description="Low complexity" evidence="2">
    <location>
        <begin position="381"/>
        <end position="396"/>
    </location>
</feature>
<evidence type="ECO:0000313" key="4">
    <source>
        <dbReference type="EMBL" id="OLN94106.1"/>
    </source>
</evidence>
<organism evidence="4 5">
    <name type="scientific">Colletotrichum chlorophyti</name>
    <dbReference type="NCBI Taxonomy" id="708187"/>
    <lineage>
        <taxon>Eukaryota</taxon>
        <taxon>Fungi</taxon>
        <taxon>Dikarya</taxon>
        <taxon>Ascomycota</taxon>
        <taxon>Pezizomycotina</taxon>
        <taxon>Sordariomycetes</taxon>
        <taxon>Hypocreomycetidae</taxon>
        <taxon>Glomerellales</taxon>
        <taxon>Glomerellaceae</taxon>
        <taxon>Colletotrichum</taxon>
    </lineage>
</organism>
<feature type="compositionally biased region" description="Low complexity" evidence="2">
    <location>
        <begin position="53"/>
        <end position="65"/>
    </location>
</feature>
<feature type="region of interest" description="Disordered" evidence="2">
    <location>
        <begin position="1"/>
        <end position="89"/>
    </location>
</feature>
<feature type="region of interest" description="Disordered" evidence="2">
    <location>
        <begin position="317"/>
        <end position="339"/>
    </location>
</feature>
<comment type="similarity">
    <text evidence="1">Belongs to the SIP5 family.</text>
</comment>
<keyword evidence="5" id="KW-1185">Reference proteome</keyword>
<comment type="caution">
    <text evidence="4">The sequence shown here is derived from an EMBL/GenBank/DDBJ whole genome shotgun (WGS) entry which is preliminary data.</text>
</comment>
<feature type="region of interest" description="Disordered" evidence="2">
    <location>
        <begin position="464"/>
        <end position="527"/>
    </location>
</feature>
<dbReference type="CDD" id="cd24139">
    <property type="entry name" value="SIP5-like"/>
    <property type="match status" value="1"/>
</dbReference>
<evidence type="ECO:0000256" key="2">
    <source>
        <dbReference type="SAM" id="MobiDB-lite"/>
    </source>
</evidence>
<feature type="compositionally biased region" description="Low complexity" evidence="2">
    <location>
        <begin position="609"/>
        <end position="642"/>
    </location>
</feature>
<dbReference type="InterPro" id="IPR013087">
    <property type="entry name" value="Znf_C2H2_type"/>
</dbReference>
<feature type="domain" description="C2H2-type" evidence="3">
    <location>
        <begin position="298"/>
        <end position="321"/>
    </location>
</feature>
<feature type="compositionally biased region" description="Polar residues" evidence="2">
    <location>
        <begin position="219"/>
        <end position="228"/>
    </location>
</feature>
<feature type="compositionally biased region" description="Low complexity" evidence="2">
    <location>
        <begin position="652"/>
        <end position="669"/>
    </location>
</feature>
<evidence type="ECO:0000259" key="3">
    <source>
        <dbReference type="PROSITE" id="PS00028"/>
    </source>
</evidence>
<reference evidence="4 5" key="1">
    <citation type="submission" date="2016-11" db="EMBL/GenBank/DDBJ databases">
        <title>Draft Genome Assembly of Colletotrichum chlorophyti a pathogen of herbaceous plants.</title>
        <authorList>
            <person name="Gan P."/>
            <person name="Narusaka M."/>
            <person name="Tsushima A."/>
            <person name="Narusaka Y."/>
            <person name="Takano Y."/>
            <person name="Shirasu K."/>
        </authorList>
    </citation>
    <scope>NUCLEOTIDE SEQUENCE [LARGE SCALE GENOMIC DNA]</scope>
    <source>
        <strain evidence="4 5">NTL11</strain>
    </source>
</reference>
<feature type="compositionally biased region" description="Basic and acidic residues" evidence="2">
    <location>
        <begin position="66"/>
        <end position="89"/>
    </location>
</feature>
<dbReference type="EMBL" id="MPGH01000046">
    <property type="protein sequence ID" value="OLN94106.1"/>
    <property type="molecule type" value="Genomic_DNA"/>
</dbReference>
<evidence type="ECO:0000256" key="1">
    <source>
        <dbReference type="ARBA" id="ARBA00010402"/>
    </source>
</evidence>
<sequence length="864" mass="93519">MGNSNTKESRPTDPATDYRQSQAYLNPSTSRDVASDRPHSRRQSRFSRADLNLLGLGAAGSSTSANRDDAPYERRETRQEREARRLERERIAREKERERSMNEEHVDGGYLVTLGTYTGTEDFSKPVIERRLAPFWRGLNDYSDNWTEYQLICAGRGLPIPAADEQPPPEFIPQANSPGSPNESSQNLANLTVPMGPRSLSVGSDRSSSLPGSGISSPNAAQQRSSSPFKPRAKAIAAALSGGSRNNSSADATPREIKLPHDPCVNGQPLEVFLYKDASECPICFLTYPPYLNRTRCCDQPICSECFVQIKRADPHYPEHHGEPNEQPPNPEESPEMLISEPANCPYCQQTEFGVTYDAPPFRRGLSYAISSYPSQGTAMSSQSSLNSTLSPTSPSAGRRRAQSLSANAPNVITTDRVRPDWSTKLAAQRAHQARRAAAATALHTAAFLMGNNEQQRGFAFTRPGRFSRRNTGSHTPSGPSNAPVEAGSNTNPENEGGQTGPEPGPRSSSGRQGPHRRNRMEELEDMMFMEAVRLSLAAEEERKRKQEKVERKEAKKREKEERKAQKKQDRQSVYGQGQSSASGSSLSLGLGRRRGNSTTSNLRVEATVQGAQSSSAVGSAETSPVTSSSNTNAAPTSAPSAKGKAVERPAPETQSSESSFQSTSSTPSLPIPAPGRGPSHLRQMSNASSISSSLADSAAGSYSNQAYPDPRASEVSVGGRSEEGDRDNTEPMFNFRSLAEMVGVDIENGEPNHTPEELSSKGQSESATRKQDEVEDEPVAEHMEDAQVEQPVQTNAGTLKPPPTIPEEPVDGSSRNDATLANGATAPEVLITPVTPAPATEENHETKRLGHENVVEKSSQVTQ</sequence>
<dbReference type="PANTHER" id="PTHR31315:SF1">
    <property type="entry name" value="PROTEIN SIP5"/>
    <property type="match status" value="1"/>
</dbReference>
<feature type="region of interest" description="Disordered" evidence="2">
    <location>
        <begin position="540"/>
        <end position="864"/>
    </location>
</feature>
<feature type="compositionally biased region" description="Low complexity" evidence="2">
    <location>
        <begin position="197"/>
        <end position="218"/>
    </location>
</feature>
<dbReference type="GO" id="GO:0005737">
    <property type="term" value="C:cytoplasm"/>
    <property type="evidence" value="ECO:0007669"/>
    <property type="project" value="TreeGrafter"/>
</dbReference>
<feature type="compositionally biased region" description="Polar residues" evidence="2">
    <location>
        <begin position="470"/>
        <end position="481"/>
    </location>
</feature>
<dbReference type="OrthoDB" id="21471at2759"/>
<dbReference type="AlphaFoldDB" id="A0A1Q8S0J5"/>
<dbReference type="PROSITE" id="PS00028">
    <property type="entry name" value="ZINC_FINGER_C2H2_1"/>
    <property type="match status" value="1"/>
</dbReference>
<dbReference type="PANTHER" id="PTHR31315">
    <property type="entry name" value="PROTEIN SIP5"/>
    <property type="match status" value="1"/>
</dbReference>
<feature type="compositionally biased region" description="Polar residues" evidence="2">
    <location>
        <begin position="18"/>
        <end position="32"/>
    </location>
</feature>
<feature type="compositionally biased region" description="Basic and acidic residues" evidence="2">
    <location>
        <begin position="842"/>
        <end position="856"/>
    </location>
</feature>
<gene>
    <name evidence="4" type="ORF">CCHL11_07187</name>
</gene>
<feature type="region of interest" description="Disordered" evidence="2">
    <location>
        <begin position="377"/>
        <end position="417"/>
    </location>
</feature>
<feature type="compositionally biased region" description="Low complexity" evidence="2">
    <location>
        <begin position="686"/>
        <end position="704"/>
    </location>
</feature>
<feature type="compositionally biased region" description="Polar residues" evidence="2">
    <location>
        <begin position="403"/>
        <end position="414"/>
    </location>
</feature>
<evidence type="ECO:0000313" key="5">
    <source>
        <dbReference type="Proteomes" id="UP000186583"/>
    </source>
</evidence>
<dbReference type="InterPro" id="IPR039301">
    <property type="entry name" value="Sip5/DA2"/>
</dbReference>
<protein>
    <submittedName>
        <fullName evidence="4">Protein SIP5</fullName>
    </submittedName>
</protein>
<feature type="region of interest" description="Disordered" evidence="2">
    <location>
        <begin position="160"/>
        <end position="259"/>
    </location>
</feature>
<dbReference type="STRING" id="708187.A0A1Q8S0J5"/>
<feature type="compositionally biased region" description="Low complexity" evidence="2">
    <location>
        <begin position="576"/>
        <end position="591"/>
    </location>
</feature>